<dbReference type="AlphaFoldDB" id="A0A4R6V3T8"/>
<dbReference type="SUPFAM" id="SSF51430">
    <property type="entry name" value="NAD(P)-linked oxidoreductase"/>
    <property type="match status" value="1"/>
</dbReference>
<evidence type="ECO:0000313" key="4">
    <source>
        <dbReference type="EMBL" id="TDQ53275.1"/>
    </source>
</evidence>
<dbReference type="Gene3D" id="3.20.20.100">
    <property type="entry name" value="NADP-dependent oxidoreductase domain"/>
    <property type="match status" value="2"/>
</dbReference>
<feature type="region of interest" description="Disordered" evidence="2">
    <location>
        <begin position="197"/>
        <end position="309"/>
    </location>
</feature>
<dbReference type="Proteomes" id="UP000295281">
    <property type="component" value="Unassembled WGS sequence"/>
</dbReference>
<evidence type="ECO:0000313" key="5">
    <source>
        <dbReference type="Proteomes" id="UP000295281"/>
    </source>
</evidence>
<dbReference type="Pfam" id="PF00248">
    <property type="entry name" value="Aldo_ket_red"/>
    <property type="match status" value="1"/>
</dbReference>
<reference evidence="4 5" key="1">
    <citation type="submission" date="2019-03" db="EMBL/GenBank/DDBJ databases">
        <title>Genomic Encyclopedia of Type Strains, Phase IV (KMG-IV): sequencing the most valuable type-strain genomes for metagenomic binning, comparative biology and taxonomic classification.</title>
        <authorList>
            <person name="Goeker M."/>
        </authorList>
    </citation>
    <scope>NUCLEOTIDE SEQUENCE [LARGE SCALE GENOMIC DNA]</scope>
    <source>
        <strain evidence="4 5">DSM 46770</strain>
    </source>
</reference>
<dbReference type="GO" id="GO:0016491">
    <property type="term" value="F:oxidoreductase activity"/>
    <property type="evidence" value="ECO:0007669"/>
    <property type="project" value="UniProtKB-KW"/>
</dbReference>
<dbReference type="GO" id="GO:0005737">
    <property type="term" value="C:cytoplasm"/>
    <property type="evidence" value="ECO:0007669"/>
    <property type="project" value="TreeGrafter"/>
</dbReference>
<evidence type="ECO:0000256" key="2">
    <source>
        <dbReference type="SAM" id="MobiDB-lite"/>
    </source>
</evidence>
<feature type="compositionally biased region" description="Basic residues" evidence="2">
    <location>
        <begin position="283"/>
        <end position="293"/>
    </location>
</feature>
<feature type="region of interest" description="Disordered" evidence="2">
    <location>
        <begin position="138"/>
        <end position="172"/>
    </location>
</feature>
<dbReference type="InterPro" id="IPR023210">
    <property type="entry name" value="NADP_OxRdtase_dom"/>
</dbReference>
<comment type="caution">
    <text evidence="4">The sequence shown here is derived from an EMBL/GenBank/DDBJ whole genome shotgun (WGS) entry which is preliminary data.</text>
</comment>
<proteinExistence type="predicted"/>
<organism evidence="4 5">
    <name type="scientific">Actinorugispora endophytica</name>
    <dbReference type="NCBI Taxonomy" id="1605990"/>
    <lineage>
        <taxon>Bacteria</taxon>
        <taxon>Bacillati</taxon>
        <taxon>Actinomycetota</taxon>
        <taxon>Actinomycetes</taxon>
        <taxon>Streptosporangiales</taxon>
        <taxon>Nocardiopsidaceae</taxon>
        <taxon>Actinorugispora</taxon>
    </lineage>
</organism>
<name>A0A4R6V3T8_9ACTN</name>
<protein>
    <submittedName>
        <fullName evidence="4">Aldo/keto reductase family protein</fullName>
    </submittedName>
</protein>
<feature type="domain" description="NADP-dependent oxidoreductase" evidence="3">
    <location>
        <begin position="38"/>
        <end position="77"/>
    </location>
</feature>
<evidence type="ECO:0000259" key="3">
    <source>
        <dbReference type="Pfam" id="PF00248"/>
    </source>
</evidence>
<dbReference type="PANTHER" id="PTHR43625:SF40">
    <property type="entry name" value="ALDO-KETO REDUCTASE YAKC [NADP(+)]"/>
    <property type="match status" value="1"/>
</dbReference>
<sequence length="369" mass="40019">MPIAEIRVMPVSADAREPSRRAWRCSKNPGDGLRVPVVGLGVTFIDTAEAYGPFENERLIARAIGDRRDEVVSATKASAATIRRAHAVHPLAAVQSEFPLFLRGVLRHGEKETMDELGIGSVAFSPLGRGFLTGDIRTVDDLDPGQRRSRRTCGSSSGCVPSPPRRASRPRRWRWRGCWDRESSSSPVGNLRCGGDSGLCRGGVPSGPVTTSGDGGRGRRPAHNRRMSVTRRFEGRSRPPGTIMGFPPFQALKRAESPRPSAEPSRNGHRGRGRDPAEPGDHRRARLHHRPRRDRPVDNGSERCRDRPESLCCLPGGASRFGCGGQRLSGVRSAPSAHTVLSVGCGGGERGMACPLTWSQIWKPLADMG</sequence>
<feature type="compositionally biased region" description="Basic and acidic residues" evidence="2">
    <location>
        <begin position="273"/>
        <end position="282"/>
    </location>
</feature>
<feature type="compositionally biased region" description="Basic residues" evidence="2">
    <location>
        <begin position="218"/>
        <end position="229"/>
    </location>
</feature>
<feature type="compositionally biased region" description="Basic and acidic residues" evidence="2">
    <location>
        <begin position="294"/>
        <end position="309"/>
    </location>
</feature>
<dbReference type="InterPro" id="IPR036812">
    <property type="entry name" value="NAD(P)_OxRdtase_dom_sf"/>
</dbReference>
<gene>
    <name evidence="4" type="ORF">EV190_10464</name>
</gene>
<evidence type="ECO:0000256" key="1">
    <source>
        <dbReference type="ARBA" id="ARBA00023002"/>
    </source>
</evidence>
<dbReference type="PANTHER" id="PTHR43625">
    <property type="entry name" value="AFLATOXIN B1 ALDEHYDE REDUCTASE"/>
    <property type="match status" value="1"/>
</dbReference>
<keyword evidence="1" id="KW-0560">Oxidoreductase</keyword>
<keyword evidence="5" id="KW-1185">Reference proteome</keyword>
<accession>A0A4R6V3T8</accession>
<dbReference type="EMBL" id="SNYN01000004">
    <property type="protein sequence ID" value="TDQ53275.1"/>
    <property type="molecule type" value="Genomic_DNA"/>
</dbReference>
<dbReference type="InterPro" id="IPR050791">
    <property type="entry name" value="Aldo-Keto_reductase"/>
</dbReference>